<gene>
    <name evidence="2" type="ORF">LKD47_09465</name>
</gene>
<dbReference type="EMBL" id="JAJEQW010000010">
    <property type="protein sequence ID" value="MCC2242522.1"/>
    <property type="molecule type" value="Genomic_DNA"/>
</dbReference>
<organism evidence="2 3">
    <name type="scientific">Roseburia amylophila</name>
    <dbReference type="NCBI Taxonomy" id="2981794"/>
    <lineage>
        <taxon>Bacteria</taxon>
        <taxon>Bacillati</taxon>
        <taxon>Bacillota</taxon>
        <taxon>Clostridia</taxon>
        <taxon>Lachnospirales</taxon>
        <taxon>Lachnospiraceae</taxon>
        <taxon>Roseburia</taxon>
    </lineage>
</organism>
<accession>A0AAW4WL61</accession>
<proteinExistence type="predicted"/>
<feature type="region of interest" description="Disordered" evidence="1">
    <location>
        <begin position="181"/>
        <end position="209"/>
    </location>
</feature>
<name>A0AAW4WL61_9FIRM</name>
<dbReference type="Proteomes" id="UP001198893">
    <property type="component" value="Unassembled WGS sequence"/>
</dbReference>
<protein>
    <submittedName>
        <fullName evidence="2">Uncharacterized protein</fullName>
    </submittedName>
</protein>
<evidence type="ECO:0000256" key="1">
    <source>
        <dbReference type="SAM" id="MobiDB-lite"/>
    </source>
</evidence>
<dbReference type="RefSeq" id="WP_227710278.1">
    <property type="nucleotide sequence ID" value="NZ_JAJEQW010000010.1"/>
</dbReference>
<dbReference type="AlphaFoldDB" id="A0AAW4WL61"/>
<feature type="compositionally biased region" description="Basic residues" evidence="1">
    <location>
        <begin position="198"/>
        <end position="209"/>
    </location>
</feature>
<reference evidence="2" key="1">
    <citation type="submission" date="2021-10" db="EMBL/GenBank/DDBJ databases">
        <title>Anaerobic single-cell dispensing facilitates the cultivation of human gut bacteria.</title>
        <authorList>
            <person name="Afrizal A."/>
        </authorList>
    </citation>
    <scope>NUCLEOTIDE SEQUENCE</scope>
    <source>
        <strain evidence="2">CLA-AA-H204</strain>
    </source>
</reference>
<comment type="caution">
    <text evidence="2">The sequence shown here is derived from an EMBL/GenBank/DDBJ whole genome shotgun (WGS) entry which is preliminary data.</text>
</comment>
<evidence type="ECO:0000313" key="2">
    <source>
        <dbReference type="EMBL" id="MCC2242522.1"/>
    </source>
</evidence>
<sequence length="209" mass="24147">MAGYSGFSMSNNAVDAYDNGEKPLSKWSKAEILQEIRIYAKENNINIDMEKLNKVSLPVLRESFLYKTAYHHTSKFYNSTDFYAIDFDTVNEMVDLESVQKLLELTEEEKMLKKQEKKEDSPEMWECAYLVWGGTRAHPKATEQTAIGEVRGNWFYLPEGGKKSIKANGFRFIRQIKEEPTVQAQPIKEQTKQPVNKVTKRVKPRGPKL</sequence>
<evidence type="ECO:0000313" key="3">
    <source>
        <dbReference type="Proteomes" id="UP001198893"/>
    </source>
</evidence>